<feature type="compositionally biased region" description="Polar residues" evidence="2">
    <location>
        <begin position="213"/>
        <end position="226"/>
    </location>
</feature>
<dbReference type="AlphaFoldDB" id="A0A2B7XI59"/>
<dbReference type="InterPro" id="IPR039258">
    <property type="entry name" value="ZNF511"/>
</dbReference>
<keyword evidence="5" id="KW-1185">Reference proteome</keyword>
<comment type="caution">
    <text evidence="4">The sequence shown here is derived from an EMBL/GenBank/DDBJ whole genome shotgun (WGS) entry which is preliminary data.</text>
</comment>
<proteinExistence type="predicted"/>
<evidence type="ECO:0000259" key="3">
    <source>
        <dbReference type="PROSITE" id="PS50157"/>
    </source>
</evidence>
<evidence type="ECO:0000256" key="2">
    <source>
        <dbReference type="SAM" id="MobiDB-lite"/>
    </source>
</evidence>
<dbReference type="Proteomes" id="UP000224080">
    <property type="component" value="Unassembled WGS sequence"/>
</dbReference>
<gene>
    <name evidence="4" type="ORF">GX51_01130</name>
</gene>
<reference evidence="4 5" key="1">
    <citation type="submission" date="2017-10" db="EMBL/GenBank/DDBJ databases">
        <title>Comparative genomics in systemic dimorphic fungi from Ajellomycetaceae.</title>
        <authorList>
            <person name="Munoz J.F."/>
            <person name="Mcewen J.G."/>
            <person name="Clay O.K."/>
            <person name="Cuomo C.A."/>
        </authorList>
    </citation>
    <scope>NUCLEOTIDE SEQUENCE [LARGE SCALE GENOMIC DNA]</scope>
    <source>
        <strain evidence="4 5">UAMH130</strain>
    </source>
</reference>
<protein>
    <recommendedName>
        <fullName evidence="3">C2H2-type domain-containing protein</fullName>
    </recommendedName>
</protein>
<dbReference type="PROSITE" id="PS50157">
    <property type="entry name" value="ZINC_FINGER_C2H2_2"/>
    <property type="match status" value="1"/>
</dbReference>
<accession>A0A2B7XI59</accession>
<feature type="region of interest" description="Disordered" evidence="2">
    <location>
        <begin position="1"/>
        <end position="41"/>
    </location>
</feature>
<feature type="region of interest" description="Disordered" evidence="2">
    <location>
        <begin position="171"/>
        <end position="269"/>
    </location>
</feature>
<feature type="compositionally biased region" description="Polar residues" evidence="2">
    <location>
        <begin position="195"/>
        <end position="205"/>
    </location>
</feature>
<evidence type="ECO:0000256" key="1">
    <source>
        <dbReference type="PROSITE-ProRule" id="PRU00042"/>
    </source>
</evidence>
<dbReference type="EMBL" id="PDNC01000008">
    <property type="protein sequence ID" value="PGH08610.1"/>
    <property type="molecule type" value="Genomic_DNA"/>
</dbReference>
<dbReference type="PANTHER" id="PTHR21354:SF0">
    <property type="entry name" value="ZINC FINGER PROTEIN 511"/>
    <property type="match status" value="1"/>
</dbReference>
<dbReference type="PANTHER" id="PTHR21354">
    <property type="entry name" value="ZINC FINGER PROTEIN 511"/>
    <property type="match status" value="1"/>
</dbReference>
<dbReference type="PROSITE" id="PS00028">
    <property type="entry name" value="ZINC_FINGER_C2H2_1"/>
    <property type="match status" value="1"/>
</dbReference>
<feature type="compositionally biased region" description="Polar residues" evidence="2">
    <location>
        <begin position="19"/>
        <end position="34"/>
    </location>
</feature>
<feature type="compositionally biased region" description="Polar residues" evidence="2">
    <location>
        <begin position="250"/>
        <end position="261"/>
    </location>
</feature>
<keyword evidence="1" id="KW-0863">Zinc-finger</keyword>
<dbReference type="Gene3D" id="3.30.160.60">
    <property type="entry name" value="Classic Zinc Finger"/>
    <property type="match status" value="1"/>
</dbReference>
<dbReference type="InterPro" id="IPR013087">
    <property type="entry name" value="Znf_C2H2_type"/>
</dbReference>
<dbReference type="GO" id="GO:0008270">
    <property type="term" value="F:zinc ion binding"/>
    <property type="evidence" value="ECO:0007669"/>
    <property type="project" value="UniProtKB-KW"/>
</dbReference>
<name>A0A2B7XI59_9EURO</name>
<dbReference type="SMART" id="SM00355">
    <property type="entry name" value="ZnF_C2H2"/>
    <property type="match status" value="2"/>
</dbReference>
<evidence type="ECO:0000313" key="5">
    <source>
        <dbReference type="Proteomes" id="UP000224080"/>
    </source>
</evidence>
<keyword evidence="1" id="KW-0862">Zinc</keyword>
<keyword evidence="1" id="KW-0479">Metal-binding</keyword>
<dbReference type="OrthoDB" id="18440at2759"/>
<sequence length="298" mass="33273">MAKRSREESLAFESPASPADSQIPSTAMATQTSPPGKLAHLDGQNEDQEVMRCSLPPHREYISFSTYEDYEIHYAQAHSNRCLECGKNFPTMHFLSLHIEELHDPLIAARRERGEKTFSCFVEGCDRKCSTSQKRRLHLIDKHQFPRLYNFSIVITGIDQYNSMLRGGMAPTHRRRVSVPNATQHENRLRRRKLSQSTSEENPSNVAPLPNPSGINDDSTIRTNLHNPPGSIQLPMHMKSAPAGAAAATTLGQSNSNSNLNDKGPDIAELENSMSALRFVPTSVALRMDGKKQRQKQG</sequence>
<organism evidence="4 5">
    <name type="scientific">Blastomyces parvus</name>
    <dbReference type="NCBI Taxonomy" id="2060905"/>
    <lineage>
        <taxon>Eukaryota</taxon>
        <taxon>Fungi</taxon>
        <taxon>Dikarya</taxon>
        <taxon>Ascomycota</taxon>
        <taxon>Pezizomycotina</taxon>
        <taxon>Eurotiomycetes</taxon>
        <taxon>Eurotiomycetidae</taxon>
        <taxon>Onygenales</taxon>
        <taxon>Ajellomycetaceae</taxon>
        <taxon>Blastomyces</taxon>
    </lineage>
</organism>
<evidence type="ECO:0000313" key="4">
    <source>
        <dbReference type="EMBL" id="PGH08610.1"/>
    </source>
</evidence>
<feature type="domain" description="C2H2-type" evidence="3">
    <location>
        <begin position="80"/>
        <end position="103"/>
    </location>
</feature>